<dbReference type="PANTHER" id="PTHR44227">
    <property type="match status" value="1"/>
</dbReference>
<dbReference type="InterPro" id="IPR052346">
    <property type="entry name" value="O-mannosyl-transferase_TMTC"/>
</dbReference>
<dbReference type="PANTHER" id="PTHR44227:SF3">
    <property type="entry name" value="PROTEIN O-MANNOSYL-TRANSFERASE TMTC4"/>
    <property type="match status" value="1"/>
</dbReference>
<evidence type="ECO:0000256" key="3">
    <source>
        <dbReference type="SAM" id="Phobius"/>
    </source>
</evidence>
<evidence type="ECO:0000256" key="2">
    <source>
        <dbReference type="ARBA" id="ARBA00022803"/>
    </source>
</evidence>
<evidence type="ECO:0000313" key="5">
    <source>
        <dbReference type="Proteomes" id="UP001562178"/>
    </source>
</evidence>
<evidence type="ECO:0000256" key="1">
    <source>
        <dbReference type="ARBA" id="ARBA00022737"/>
    </source>
</evidence>
<dbReference type="Proteomes" id="UP001562178">
    <property type="component" value="Unassembled WGS sequence"/>
</dbReference>
<feature type="transmembrane region" description="Helical" evidence="3">
    <location>
        <begin position="145"/>
        <end position="164"/>
    </location>
</feature>
<proteinExistence type="predicted"/>
<reference evidence="4 5" key="1">
    <citation type="journal article" date="2016" name="Int. J. Syst. Evol. Microbiol.">
        <title>Description of Comamonas sediminis sp. nov., isolated from lagoon sediments.</title>
        <authorList>
            <person name="Subhash Y."/>
            <person name="Bang J.J."/>
            <person name="You T.H."/>
            <person name="Lee S.S."/>
        </authorList>
    </citation>
    <scope>NUCLEOTIDE SEQUENCE [LARGE SCALE GENOMIC DNA]</scope>
    <source>
        <strain evidence="4 5">JCM 31169</strain>
    </source>
</reference>
<keyword evidence="5" id="KW-1185">Reference proteome</keyword>
<protein>
    <recommendedName>
        <fullName evidence="6">Tetratricopeptide repeat protein</fullName>
    </recommendedName>
</protein>
<feature type="transmembrane region" description="Helical" evidence="3">
    <location>
        <begin position="224"/>
        <end position="246"/>
    </location>
</feature>
<feature type="transmembrane region" description="Helical" evidence="3">
    <location>
        <begin position="116"/>
        <end position="139"/>
    </location>
</feature>
<feature type="transmembrane region" description="Helical" evidence="3">
    <location>
        <begin position="384"/>
        <end position="403"/>
    </location>
</feature>
<dbReference type="EMBL" id="JBGBDC010000005">
    <property type="protein sequence ID" value="MEY2251863.1"/>
    <property type="molecule type" value="Genomic_DNA"/>
</dbReference>
<keyword evidence="3" id="KW-1133">Transmembrane helix</keyword>
<name>A0ABV4B5Z6_9BURK</name>
<feature type="transmembrane region" description="Helical" evidence="3">
    <location>
        <begin position="303"/>
        <end position="322"/>
    </location>
</feature>
<keyword evidence="3" id="KW-0812">Transmembrane</keyword>
<evidence type="ECO:0008006" key="6">
    <source>
        <dbReference type="Google" id="ProtNLM"/>
    </source>
</evidence>
<keyword evidence="3" id="KW-0472">Membrane</keyword>
<comment type="caution">
    <text evidence="4">The sequence shown here is derived from an EMBL/GenBank/DDBJ whole genome shotgun (WGS) entry which is preliminary data.</text>
</comment>
<accession>A0ABV4B5Z6</accession>
<feature type="transmembrane region" description="Helical" evidence="3">
    <location>
        <begin position="83"/>
        <end position="104"/>
    </location>
</feature>
<organism evidence="4 5">
    <name type="scientific">Comamonas sediminis</name>
    <dbReference type="NCBI Taxonomy" id="1783360"/>
    <lineage>
        <taxon>Bacteria</taxon>
        <taxon>Pseudomonadati</taxon>
        <taxon>Pseudomonadota</taxon>
        <taxon>Betaproteobacteria</taxon>
        <taxon>Burkholderiales</taxon>
        <taxon>Comamonadaceae</taxon>
        <taxon>Comamonas</taxon>
    </lineage>
</organism>
<dbReference type="RefSeq" id="WP_369460187.1">
    <property type="nucleotide sequence ID" value="NZ_JBGBDC010000005.1"/>
</dbReference>
<sequence>MIFFCLMLMLVFILYTPGLKGGYLFDDEPNLFPMGIRGGVTTWEAFRAFVFQGHSGPLGRPISLASFLLNAQTWPVDPYAFKLTNICIHLLAGAMLCWATLNLLRFYGVPEQHARWAALLNMSFWMLHPFMVSTTLYIVQRMAQLSALFIFAGLGGYLHGRILLKKGGERRVAYVWMTTSLIVATTLATLSKENGALLPLLAWVIGLCHPRSKNTNHASDNPDWKWSLLFLWLPTFAVLGVLGRSINFSPDAWPTRPFNQMERILTEGRIIWEYLYQLYIPRIEGRGLFQDGYLFSTSLIKPITTLWSFLGVAALIGLPFWFRRKGPLGACAAIALLFFLAAHLMESTVIGLELYFEHRNYVAAAFLFLPVAMGLIVLAKKRSVVLAGSVSFLIVLTLGWLTWQRSTLWSDTEFLQNYWAVNTPDSPRAKNRLSSFLFDEGRDDEAFGILETAMVQFPNSSLISMQWLLQKVLRGQAHQEDFKRVQEGLSQQRLDAQTVGGIRAIVEFLVNSPDSSKERKSVLLILDKMDSIKSYRAVDAFNKISPYLRGLLLISEREPVKAIPFLKKAIYLYKDMDFALSIVHFMAANGYAAEGLILLNETEKMLYTLPDNGIVMSKSAYEVEINQLGYRLQNAVKNNNGSNDNVKR</sequence>
<gene>
    <name evidence="4" type="ORF">AB7A72_12680</name>
</gene>
<evidence type="ECO:0000313" key="4">
    <source>
        <dbReference type="EMBL" id="MEY2251863.1"/>
    </source>
</evidence>
<feature type="transmembrane region" description="Helical" evidence="3">
    <location>
        <begin position="361"/>
        <end position="379"/>
    </location>
</feature>
<keyword evidence="2" id="KW-0802">TPR repeat</keyword>
<keyword evidence="1" id="KW-0677">Repeat</keyword>
<feature type="transmembrane region" description="Helical" evidence="3">
    <location>
        <begin position="334"/>
        <end position="355"/>
    </location>
</feature>